<evidence type="ECO:0000313" key="4">
    <source>
        <dbReference type="Proteomes" id="UP000273405"/>
    </source>
</evidence>
<dbReference type="AlphaFoldDB" id="A0A3A8P2I7"/>
<comment type="caution">
    <text evidence="3">The sequence shown here is derived from an EMBL/GenBank/DDBJ whole genome shotgun (WGS) entry which is preliminary data.</text>
</comment>
<reference evidence="4" key="1">
    <citation type="submission" date="2018-09" db="EMBL/GenBank/DDBJ databases">
        <authorList>
            <person name="Livingstone P.G."/>
            <person name="Whitworth D.E."/>
        </authorList>
    </citation>
    <scope>NUCLEOTIDE SEQUENCE [LARGE SCALE GENOMIC DNA]</scope>
    <source>
        <strain evidence="4">CA040B</strain>
    </source>
</reference>
<feature type="region of interest" description="Disordered" evidence="1">
    <location>
        <begin position="368"/>
        <end position="407"/>
    </location>
</feature>
<name>A0A3A8P2I7_9BACT</name>
<gene>
    <name evidence="3" type="ORF">D7X12_02470</name>
</gene>
<evidence type="ECO:0000313" key="3">
    <source>
        <dbReference type="EMBL" id="RKH47585.1"/>
    </source>
</evidence>
<organism evidence="3 4">
    <name type="scientific">Corallococcus sicarius</name>
    <dbReference type="NCBI Taxonomy" id="2316726"/>
    <lineage>
        <taxon>Bacteria</taxon>
        <taxon>Pseudomonadati</taxon>
        <taxon>Myxococcota</taxon>
        <taxon>Myxococcia</taxon>
        <taxon>Myxococcales</taxon>
        <taxon>Cystobacterineae</taxon>
        <taxon>Myxococcaceae</taxon>
        <taxon>Corallococcus</taxon>
    </lineage>
</organism>
<dbReference type="Proteomes" id="UP000273405">
    <property type="component" value="Unassembled WGS sequence"/>
</dbReference>
<evidence type="ECO:0000256" key="1">
    <source>
        <dbReference type="SAM" id="MobiDB-lite"/>
    </source>
</evidence>
<sequence>MPLSFLPPALASRIRHAPYAPALTPEQVDQFERGLPHPLPADFRELLVRFNGALLGNCFAGFRDALDREVRIDELLGLRAEGRFRLQLGEEEIPSDVMVFASQYGAINRFGLQLVDRPDSPRGTIWFFDSNAPSETEDLYVARECAPSFSAFLAQLTPLPDAAVDPVPLESPDDPNDPWRHPEALEKVPADVPTPQRPLVLAGHGHAIESARLTVYVSTWIPDLEARAYRYQPDRATVMYSLEIQAEDSSGEDGVPEPYANTLPVAEANGGRHPSLAEWSTLVVGPEGDWDAWYGNDAPSLQDNRLTVLERTGADLRLRWEAKYSQYGRDFAFLFEGPVRFEGIRFDVKDPADLDRVLASAFGGGHRPDEWTRKVGERQDRGAQASEDERYRFPVTLVPREPGAPPT</sequence>
<feature type="compositionally biased region" description="Basic and acidic residues" evidence="1">
    <location>
        <begin position="368"/>
        <end position="392"/>
    </location>
</feature>
<accession>A0A3A8P2I7</accession>
<dbReference type="OrthoDB" id="5501760at2"/>
<dbReference type="Gene3D" id="3.40.1580.10">
    <property type="entry name" value="SMI1/KNR4-like"/>
    <property type="match status" value="1"/>
</dbReference>
<dbReference type="InterPro" id="IPR018958">
    <property type="entry name" value="Knr4/Smi1-like_dom"/>
</dbReference>
<keyword evidence="4" id="KW-1185">Reference proteome</keyword>
<dbReference type="InterPro" id="IPR037883">
    <property type="entry name" value="Knr4/Smi1-like_sf"/>
</dbReference>
<dbReference type="RefSeq" id="WP_120623649.1">
    <property type="nucleotide sequence ID" value="NZ_RAWG01000008.1"/>
</dbReference>
<dbReference type="SUPFAM" id="SSF160631">
    <property type="entry name" value="SMI1/KNR4-like"/>
    <property type="match status" value="1"/>
</dbReference>
<dbReference type="EMBL" id="RAWG01000008">
    <property type="protein sequence ID" value="RKH47585.1"/>
    <property type="molecule type" value="Genomic_DNA"/>
</dbReference>
<evidence type="ECO:0000259" key="2">
    <source>
        <dbReference type="Pfam" id="PF09346"/>
    </source>
</evidence>
<feature type="domain" description="Knr4/Smi1-like" evidence="2">
    <location>
        <begin position="23"/>
        <end position="155"/>
    </location>
</feature>
<proteinExistence type="predicted"/>
<dbReference type="Pfam" id="PF09346">
    <property type="entry name" value="SMI1_KNR4"/>
    <property type="match status" value="1"/>
</dbReference>
<protein>
    <recommendedName>
        <fullName evidence="2">Knr4/Smi1-like domain-containing protein</fullName>
    </recommendedName>
</protein>